<feature type="domain" description="Glycosyltransferase subfamily 4-like N-terminal" evidence="2">
    <location>
        <begin position="14"/>
        <end position="162"/>
    </location>
</feature>
<dbReference type="EMBL" id="JAIXNE010000004">
    <property type="protein sequence ID" value="MCA6077033.1"/>
    <property type="molecule type" value="Genomic_DNA"/>
</dbReference>
<organism evidence="4 6">
    <name type="scientific">Fulvivirga sedimenti</name>
    <dbReference type="NCBI Taxonomy" id="2879465"/>
    <lineage>
        <taxon>Bacteria</taxon>
        <taxon>Pseudomonadati</taxon>
        <taxon>Bacteroidota</taxon>
        <taxon>Cytophagia</taxon>
        <taxon>Cytophagales</taxon>
        <taxon>Fulvivirgaceae</taxon>
        <taxon>Fulvivirga</taxon>
    </lineage>
</organism>
<dbReference type="EMBL" id="JAIXNE010000003">
    <property type="protein sequence ID" value="MCA6075905.1"/>
    <property type="molecule type" value="Genomic_DNA"/>
</dbReference>
<dbReference type="AlphaFoldDB" id="A0A9X1KXG9"/>
<feature type="domain" description="Glycosyl transferase family 1" evidence="1">
    <location>
        <begin position="175"/>
        <end position="334"/>
    </location>
</feature>
<protein>
    <submittedName>
        <fullName evidence="4">Glycosyltransferase family 4 protein</fullName>
    </submittedName>
</protein>
<evidence type="ECO:0000259" key="1">
    <source>
        <dbReference type="Pfam" id="PF00534"/>
    </source>
</evidence>
<dbReference type="InterPro" id="IPR001296">
    <property type="entry name" value="Glyco_trans_1"/>
</dbReference>
<reference evidence="4" key="1">
    <citation type="submission" date="2021-09" db="EMBL/GenBank/DDBJ databases">
        <title>Fulvivirga sp. isolated from coastal sediment.</title>
        <authorList>
            <person name="Yu H."/>
        </authorList>
    </citation>
    <scope>NUCLEOTIDE SEQUENCE</scope>
    <source>
        <strain evidence="4">1062</strain>
    </source>
</reference>
<dbReference type="Pfam" id="PF13439">
    <property type="entry name" value="Glyco_transf_4"/>
    <property type="match status" value="1"/>
</dbReference>
<dbReference type="PANTHER" id="PTHR12526">
    <property type="entry name" value="GLYCOSYLTRANSFERASE"/>
    <property type="match status" value="1"/>
</dbReference>
<gene>
    <name evidence="3" type="ORF">LDX50_07590</name>
    <name evidence="4" type="ORF">LDX50_13560</name>
    <name evidence="5" type="ORF">LDX50_19280</name>
</gene>
<sequence length="359" mass="39894">MNILLLTYQGGIAGSTLSITYLARGLAERGHAVYVGCPADALLAGYFEDSPVTVIPMVFRGKLDFRNARNLKSITDTYDIDIVNAQSSLDRYTSLIAKKIFGMKSKLVFTRRQVSKSIGGPQSWLYQWGADRFVAVSDGIRDSLISDGIKAKNISVVYNGTPASKYDTVDTNAAENIRRRLNINPDDFVIGCVSRLKNQLQILQALAQIDDPVTMIFVGVEEIPGFDIQKLKEKGHRIFFEGRLPAKDILPYYLIFDIMILASTMEGLSQSLLESMFMKVPVIATAAAGNLDLVKDGRNGLLFNDRDIDALVEKIVLLRENPELQEKLAEGGYKTARLDFSIENTLDGYERLFSSLLDE</sequence>
<dbReference type="PANTHER" id="PTHR12526:SF630">
    <property type="entry name" value="GLYCOSYLTRANSFERASE"/>
    <property type="match status" value="1"/>
</dbReference>
<dbReference type="InterPro" id="IPR028098">
    <property type="entry name" value="Glyco_trans_4-like_N"/>
</dbReference>
<dbReference type="GO" id="GO:0016757">
    <property type="term" value="F:glycosyltransferase activity"/>
    <property type="evidence" value="ECO:0007669"/>
    <property type="project" value="InterPro"/>
</dbReference>
<evidence type="ECO:0000259" key="2">
    <source>
        <dbReference type="Pfam" id="PF13439"/>
    </source>
</evidence>
<dbReference type="CDD" id="cd03801">
    <property type="entry name" value="GT4_PimA-like"/>
    <property type="match status" value="1"/>
</dbReference>
<dbReference type="SUPFAM" id="SSF53756">
    <property type="entry name" value="UDP-Glycosyltransferase/glycogen phosphorylase"/>
    <property type="match status" value="1"/>
</dbReference>
<evidence type="ECO:0000313" key="3">
    <source>
        <dbReference type="EMBL" id="MCA6074728.1"/>
    </source>
</evidence>
<dbReference type="Pfam" id="PF00534">
    <property type="entry name" value="Glycos_transf_1"/>
    <property type="match status" value="1"/>
</dbReference>
<comment type="caution">
    <text evidence="4">The sequence shown here is derived from an EMBL/GenBank/DDBJ whole genome shotgun (WGS) entry which is preliminary data.</text>
</comment>
<dbReference type="RefSeq" id="WP_225697841.1">
    <property type="nucleotide sequence ID" value="NZ_JAIXNE010000002.1"/>
</dbReference>
<evidence type="ECO:0000313" key="4">
    <source>
        <dbReference type="EMBL" id="MCA6075905.1"/>
    </source>
</evidence>
<accession>A0A9X1KXG9</accession>
<dbReference type="Gene3D" id="3.40.50.2000">
    <property type="entry name" value="Glycogen Phosphorylase B"/>
    <property type="match status" value="2"/>
</dbReference>
<name>A0A9X1KXG9_9BACT</name>
<keyword evidence="6" id="KW-1185">Reference proteome</keyword>
<dbReference type="Proteomes" id="UP001139409">
    <property type="component" value="Unassembled WGS sequence"/>
</dbReference>
<dbReference type="EMBL" id="JAIXNE010000002">
    <property type="protein sequence ID" value="MCA6074728.1"/>
    <property type="molecule type" value="Genomic_DNA"/>
</dbReference>
<evidence type="ECO:0000313" key="6">
    <source>
        <dbReference type="Proteomes" id="UP001139409"/>
    </source>
</evidence>
<evidence type="ECO:0000313" key="5">
    <source>
        <dbReference type="EMBL" id="MCA6077033.1"/>
    </source>
</evidence>
<proteinExistence type="predicted"/>